<dbReference type="EMBL" id="KQ947406">
    <property type="protein sequence ID" value="KUJ22298.1"/>
    <property type="molecule type" value="Genomic_DNA"/>
</dbReference>
<evidence type="ECO:0000313" key="1">
    <source>
        <dbReference type="EMBL" id="KUJ22298.1"/>
    </source>
</evidence>
<protein>
    <submittedName>
        <fullName evidence="1">Uncharacterized protein</fullName>
    </submittedName>
</protein>
<organism evidence="1 2">
    <name type="scientific">Mollisia scopiformis</name>
    <name type="common">Conifer needle endophyte fungus</name>
    <name type="synonym">Phialocephala scopiformis</name>
    <dbReference type="NCBI Taxonomy" id="149040"/>
    <lineage>
        <taxon>Eukaryota</taxon>
        <taxon>Fungi</taxon>
        <taxon>Dikarya</taxon>
        <taxon>Ascomycota</taxon>
        <taxon>Pezizomycotina</taxon>
        <taxon>Leotiomycetes</taxon>
        <taxon>Helotiales</taxon>
        <taxon>Mollisiaceae</taxon>
        <taxon>Mollisia</taxon>
    </lineage>
</organism>
<dbReference type="KEGG" id="psco:LY89DRAFT_293004"/>
<dbReference type="InParanoid" id="A0A194XQ29"/>
<name>A0A194XQ29_MOLSC</name>
<keyword evidence="2" id="KW-1185">Reference proteome</keyword>
<gene>
    <name evidence="1" type="ORF">LY89DRAFT_293004</name>
</gene>
<sequence>MSEGFISQSVIIGASQTGMSMLRCISSESLSNDEVGWRYLVDQGRGFCLSRSGGKDEPLMIGTGSRDQERLNKRFIQLDFPDFNVRNLLASNQTPRMVRYYDNWVSAYITRMKICPCIILSGEKTSTKAWHKIKKVGMYSMKPLSIEAKGGVWHLVIDTATRLPGVSL</sequence>
<dbReference type="AlphaFoldDB" id="A0A194XQ29"/>
<dbReference type="GeneID" id="28816251"/>
<dbReference type="Proteomes" id="UP000070700">
    <property type="component" value="Unassembled WGS sequence"/>
</dbReference>
<reference evidence="1 2" key="1">
    <citation type="submission" date="2015-10" db="EMBL/GenBank/DDBJ databases">
        <title>Full genome of DAOMC 229536 Phialocephala scopiformis, a fungal endophyte of spruce producing the potent anti-insectan compound rugulosin.</title>
        <authorList>
            <consortium name="DOE Joint Genome Institute"/>
            <person name="Walker A.K."/>
            <person name="Frasz S.L."/>
            <person name="Seifert K.A."/>
            <person name="Miller J.D."/>
            <person name="Mondo S.J."/>
            <person name="Labutti K."/>
            <person name="Lipzen A."/>
            <person name="Dockter R."/>
            <person name="Kennedy M."/>
            <person name="Grigoriev I.V."/>
            <person name="Spatafora J.W."/>
        </authorList>
    </citation>
    <scope>NUCLEOTIDE SEQUENCE [LARGE SCALE GENOMIC DNA]</scope>
    <source>
        <strain evidence="1 2">CBS 120377</strain>
    </source>
</reference>
<evidence type="ECO:0000313" key="2">
    <source>
        <dbReference type="Proteomes" id="UP000070700"/>
    </source>
</evidence>
<accession>A0A194XQ29</accession>
<proteinExistence type="predicted"/>
<dbReference type="RefSeq" id="XP_018076653.1">
    <property type="nucleotide sequence ID" value="XM_018206525.1"/>
</dbReference>